<sequence>MTRILQAIIPGQDSEAVLVMLKIIRLRQRDIDIVCGIASNRYLRSGLQVAPVLESRARPGPGSRGELTSGSWLTAGGSSSATRAPGSRARELRELSDRFEKIARSTTPSNAYSDDAALAHAFAGEFV</sequence>
<feature type="compositionally biased region" description="Polar residues" evidence="1">
    <location>
        <begin position="66"/>
        <end position="82"/>
    </location>
</feature>
<reference evidence="2 3" key="1">
    <citation type="journal article" date="2019" name="Commun. Biol.">
        <title>The bagworm genome reveals a unique fibroin gene that provides high tensile strength.</title>
        <authorList>
            <person name="Kono N."/>
            <person name="Nakamura H."/>
            <person name="Ohtoshi R."/>
            <person name="Tomita M."/>
            <person name="Numata K."/>
            <person name="Arakawa K."/>
        </authorList>
    </citation>
    <scope>NUCLEOTIDE SEQUENCE [LARGE SCALE GENOMIC DNA]</scope>
</reference>
<keyword evidence="3" id="KW-1185">Reference proteome</keyword>
<proteinExistence type="predicted"/>
<dbReference type="AlphaFoldDB" id="A0A4C1V1T4"/>
<name>A0A4C1V1T4_EUMVA</name>
<protein>
    <submittedName>
        <fullName evidence="2">Uncharacterized protein</fullName>
    </submittedName>
</protein>
<comment type="caution">
    <text evidence="2">The sequence shown here is derived from an EMBL/GenBank/DDBJ whole genome shotgun (WGS) entry which is preliminary data.</text>
</comment>
<evidence type="ECO:0000256" key="1">
    <source>
        <dbReference type="SAM" id="MobiDB-lite"/>
    </source>
</evidence>
<gene>
    <name evidence="2" type="ORF">EVAR_18903_1</name>
</gene>
<dbReference type="EMBL" id="BGZK01000264">
    <property type="protein sequence ID" value="GBP32751.1"/>
    <property type="molecule type" value="Genomic_DNA"/>
</dbReference>
<evidence type="ECO:0000313" key="2">
    <source>
        <dbReference type="EMBL" id="GBP32751.1"/>
    </source>
</evidence>
<dbReference type="Proteomes" id="UP000299102">
    <property type="component" value="Unassembled WGS sequence"/>
</dbReference>
<feature type="region of interest" description="Disordered" evidence="1">
    <location>
        <begin position="55"/>
        <end position="90"/>
    </location>
</feature>
<accession>A0A4C1V1T4</accession>
<organism evidence="2 3">
    <name type="scientific">Eumeta variegata</name>
    <name type="common">Bagworm moth</name>
    <name type="synonym">Eumeta japonica</name>
    <dbReference type="NCBI Taxonomy" id="151549"/>
    <lineage>
        <taxon>Eukaryota</taxon>
        <taxon>Metazoa</taxon>
        <taxon>Ecdysozoa</taxon>
        <taxon>Arthropoda</taxon>
        <taxon>Hexapoda</taxon>
        <taxon>Insecta</taxon>
        <taxon>Pterygota</taxon>
        <taxon>Neoptera</taxon>
        <taxon>Endopterygota</taxon>
        <taxon>Lepidoptera</taxon>
        <taxon>Glossata</taxon>
        <taxon>Ditrysia</taxon>
        <taxon>Tineoidea</taxon>
        <taxon>Psychidae</taxon>
        <taxon>Oiketicinae</taxon>
        <taxon>Eumeta</taxon>
    </lineage>
</organism>
<evidence type="ECO:0000313" key="3">
    <source>
        <dbReference type="Proteomes" id="UP000299102"/>
    </source>
</evidence>